<dbReference type="Gene3D" id="3.30.160.20">
    <property type="match status" value="1"/>
</dbReference>
<dbReference type="OrthoDB" id="277888at2759"/>
<sequence>MSVTPELRASARSTYRLLFRTAARTFSGDDRVLDAFRKKIRTDFKEGRSVADSKTYTARIQLGREIADVLKKNVVQGVRINPEVDTNADSLVQNAEGIWRLRLTEDTELGSNETIKNAIKNKPRPHKSQRCCSSPATSTPAESTLAVSDSYLPPERDELFSNPDTILESTHKNEFIPGEQDELLIEDENEVDLGEEETSVTDGEQQTQTQTQTQNRRLNYSALKRASQNRVRPVLDENDLEESFVRGSGPGGQSINKTSNNVQLLHKPTGIRVTCQETRSLQQNRLIARKNLVEKLDQLANPGLSKENMRRAKQVERERRRKKKAKKKKKGKEQMDEEEEEV</sequence>
<dbReference type="InterPro" id="IPR045298">
    <property type="entry name" value="Complex1_LYR_LYRM7"/>
</dbReference>
<feature type="region of interest" description="Disordered" evidence="5">
    <location>
        <begin position="299"/>
        <end position="342"/>
    </location>
</feature>
<dbReference type="GO" id="GO:0003747">
    <property type="term" value="F:translation release factor activity"/>
    <property type="evidence" value="ECO:0007669"/>
    <property type="project" value="InterPro"/>
</dbReference>
<evidence type="ECO:0000256" key="3">
    <source>
        <dbReference type="ARBA" id="ARBA00022946"/>
    </source>
</evidence>
<dbReference type="STRING" id="2282107.A0A286UXM1"/>
<feature type="compositionally biased region" description="Basic residues" evidence="5">
    <location>
        <begin position="119"/>
        <end position="129"/>
    </location>
</feature>
<feature type="compositionally biased region" description="Low complexity" evidence="5">
    <location>
        <begin position="205"/>
        <end position="214"/>
    </location>
</feature>
<comment type="caution">
    <text evidence="8">The sequence shown here is derived from an EMBL/GenBank/DDBJ whole genome shotgun (WGS) entry which is preliminary data.</text>
</comment>
<dbReference type="PANTHER" id="PTHR46203:SF1">
    <property type="entry name" value="MITOCHONDRIAL TRANSLATION RELEASE FACTOR IN RESCUE"/>
    <property type="match status" value="1"/>
</dbReference>
<evidence type="ECO:0000313" key="8">
    <source>
        <dbReference type="EMBL" id="PAV24337.1"/>
    </source>
</evidence>
<accession>A0A286UXM1</accession>
<evidence type="ECO:0000256" key="5">
    <source>
        <dbReference type="SAM" id="MobiDB-lite"/>
    </source>
</evidence>
<dbReference type="GO" id="GO:0032543">
    <property type="term" value="P:mitochondrial translation"/>
    <property type="evidence" value="ECO:0007669"/>
    <property type="project" value="UniProtKB-ARBA"/>
</dbReference>
<evidence type="ECO:0000259" key="6">
    <source>
        <dbReference type="Pfam" id="PF00472"/>
    </source>
</evidence>
<dbReference type="InterPro" id="IPR008011">
    <property type="entry name" value="Complex1_LYR_dom"/>
</dbReference>
<dbReference type="PANTHER" id="PTHR46203">
    <property type="entry name" value="PROBABLE PEPTIDE CHAIN RELEASE FACTOR C12ORF65"/>
    <property type="match status" value="1"/>
</dbReference>
<dbReference type="GO" id="GO:0005739">
    <property type="term" value="C:mitochondrion"/>
    <property type="evidence" value="ECO:0007669"/>
    <property type="project" value="UniProtKB-SubCell"/>
</dbReference>
<proteinExistence type="inferred from homology"/>
<organism evidence="8 9">
    <name type="scientific">Pyrrhoderma noxium</name>
    <dbReference type="NCBI Taxonomy" id="2282107"/>
    <lineage>
        <taxon>Eukaryota</taxon>
        <taxon>Fungi</taxon>
        <taxon>Dikarya</taxon>
        <taxon>Basidiomycota</taxon>
        <taxon>Agaricomycotina</taxon>
        <taxon>Agaricomycetes</taxon>
        <taxon>Hymenochaetales</taxon>
        <taxon>Hymenochaetaceae</taxon>
        <taxon>Pyrrhoderma</taxon>
    </lineage>
</organism>
<comment type="similarity">
    <text evidence="2">Belongs to the prokaryotic/mitochondrial release factor family.</text>
</comment>
<evidence type="ECO:0000256" key="1">
    <source>
        <dbReference type="ARBA" id="ARBA00004173"/>
    </source>
</evidence>
<feature type="compositionally biased region" description="Low complexity" evidence="5">
    <location>
        <begin position="133"/>
        <end position="144"/>
    </location>
</feature>
<feature type="compositionally biased region" description="Basic residues" evidence="5">
    <location>
        <begin position="319"/>
        <end position="331"/>
    </location>
</feature>
<feature type="compositionally biased region" description="Basic and acidic residues" evidence="5">
    <location>
        <begin position="307"/>
        <end position="318"/>
    </location>
</feature>
<dbReference type="CDD" id="cd20267">
    <property type="entry name" value="Complex1_LYR_LYRM7"/>
    <property type="match status" value="1"/>
</dbReference>
<feature type="domain" description="Prokaryotic-type class I peptide chain release factors" evidence="6">
    <location>
        <begin position="235"/>
        <end position="328"/>
    </location>
</feature>
<dbReference type="Pfam" id="PF05347">
    <property type="entry name" value="Complex1_LYR"/>
    <property type="match status" value="1"/>
</dbReference>
<dbReference type="Proteomes" id="UP000217199">
    <property type="component" value="Unassembled WGS sequence"/>
</dbReference>
<dbReference type="AlphaFoldDB" id="A0A286UXM1"/>
<name>A0A286UXM1_9AGAM</name>
<dbReference type="InterPro" id="IPR052405">
    <property type="entry name" value="Mito_Transl_Release_Factor"/>
</dbReference>
<evidence type="ECO:0000259" key="7">
    <source>
        <dbReference type="Pfam" id="PF05347"/>
    </source>
</evidence>
<reference evidence="8 9" key="1">
    <citation type="journal article" date="2017" name="Mol. Ecol.">
        <title>Comparative and population genomic landscape of Phellinus noxius: A hypervariable fungus causing root rot in trees.</title>
        <authorList>
            <person name="Chung C.L."/>
            <person name="Lee T.J."/>
            <person name="Akiba M."/>
            <person name="Lee H.H."/>
            <person name="Kuo T.H."/>
            <person name="Liu D."/>
            <person name="Ke H.M."/>
            <person name="Yokoi T."/>
            <person name="Roa M.B."/>
            <person name="Lu M.J."/>
            <person name="Chang Y.Y."/>
            <person name="Ann P.J."/>
            <person name="Tsai J.N."/>
            <person name="Chen C.Y."/>
            <person name="Tzean S.S."/>
            <person name="Ota Y."/>
            <person name="Hattori T."/>
            <person name="Sahashi N."/>
            <person name="Liou R.F."/>
            <person name="Kikuchi T."/>
            <person name="Tsai I.J."/>
        </authorList>
    </citation>
    <scope>NUCLEOTIDE SEQUENCE [LARGE SCALE GENOMIC DNA]</scope>
    <source>
        <strain evidence="8 9">FFPRI411160</strain>
    </source>
</reference>
<keyword evidence="9" id="KW-1185">Reference proteome</keyword>
<dbReference type="InterPro" id="IPR045853">
    <property type="entry name" value="Pep_chain_release_fac_I_sf"/>
</dbReference>
<gene>
    <name evidence="8" type="ORF">PNOK_0140500</name>
</gene>
<evidence type="ECO:0000313" key="9">
    <source>
        <dbReference type="Proteomes" id="UP000217199"/>
    </source>
</evidence>
<dbReference type="Pfam" id="PF00472">
    <property type="entry name" value="RF-1"/>
    <property type="match status" value="1"/>
</dbReference>
<feature type="region of interest" description="Disordered" evidence="5">
    <location>
        <begin position="117"/>
        <end position="146"/>
    </location>
</feature>
<dbReference type="InterPro" id="IPR000352">
    <property type="entry name" value="Pep_chain_release_fac_I"/>
</dbReference>
<feature type="region of interest" description="Disordered" evidence="5">
    <location>
        <begin position="192"/>
        <end position="214"/>
    </location>
</feature>
<dbReference type="EMBL" id="NBII01000001">
    <property type="protein sequence ID" value="PAV24337.1"/>
    <property type="molecule type" value="Genomic_DNA"/>
</dbReference>
<dbReference type="SUPFAM" id="SSF75620">
    <property type="entry name" value="Release factor"/>
    <property type="match status" value="1"/>
</dbReference>
<evidence type="ECO:0000256" key="4">
    <source>
        <dbReference type="ARBA" id="ARBA00023128"/>
    </source>
</evidence>
<keyword evidence="4" id="KW-0496">Mitochondrion</keyword>
<dbReference type="GO" id="GO:0034551">
    <property type="term" value="P:mitochondrial respiratory chain complex III assembly"/>
    <property type="evidence" value="ECO:0007669"/>
    <property type="project" value="InterPro"/>
</dbReference>
<dbReference type="InParanoid" id="A0A286UXM1"/>
<feature type="domain" description="Complex 1 LYR protein" evidence="7">
    <location>
        <begin position="12"/>
        <end position="65"/>
    </location>
</feature>
<protein>
    <submittedName>
        <fullName evidence="8">Uncharacterized protein</fullName>
    </submittedName>
</protein>
<comment type="subcellular location">
    <subcellularLocation>
        <location evidence="1">Mitochondrion</location>
    </subcellularLocation>
</comment>
<evidence type="ECO:0000256" key="2">
    <source>
        <dbReference type="ARBA" id="ARBA00010835"/>
    </source>
</evidence>
<keyword evidence="3" id="KW-0809">Transit peptide</keyword>